<reference evidence="1" key="1">
    <citation type="journal article" date="2014" name="Int. J. Syst. Evol. Microbiol.">
        <title>Complete genome sequence of Corynebacterium casei LMG S-19264T (=DSM 44701T), isolated from a smear-ripened cheese.</title>
        <authorList>
            <consortium name="US DOE Joint Genome Institute (JGI-PGF)"/>
            <person name="Walter F."/>
            <person name="Albersmeier A."/>
            <person name="Kalinowski J."/>
            <person name="Ruckert C."/>
        </authorList>
    </citation>
    <scope>NUCLEOTIDE SEQUENCE</scope>
    <source>
        <strain evidence="1">JCM 18487</strain>
    </source>
</reference>
<comment type="caution">
    <text evidence="1">The sequence shown here is derived from an EMBL/GenBank/DDBJ whole genome shotgun (WGS) entry which is preliminary data.</text>
</comment>
<evidence type="ECO:0008006" key="3">
    <source>
        <dbReference type="Google" id="ProtNLM"/>
    </source>
</evidence>
<dbReference type="AlphaFoldDB" id="A0A917NNE0"/>
<gene>
    <name evidence="1" type="ORF">GCM10010885_23810</name>
</gene>
<sequence>MEYPTNWRAVPIYPTRRTFPPLDAWVPRLEAWLPTYVTGYGNLVDVTLENGDRFYIGVHTKRMWEMVARYHLIDTGELKRRYRELHGMSQNVPLPVAPRRTVLAAFKSRATCRVGYKNDGAMGYIAVARIACIEEAAADRVHIHLRSGRILTHLPMSLRHCRSQVMRAENFYLHLLREGVIADGGWQRL</sequence>
<dbReference type="RefSeq" id="WP_188883395.1">
    <property type="nucleotide sequence ID" value="NZ_BMOY01000058.1"/>
</dbReference>
<dbReference type="Proteomes" id="UP000637695">
    <property type="component" value="Unassembled WGS sequence"/>
</dbReference>
<keyword evidence="2" id="KW-1185">Reference proteome</keyword>
<evidence type="ECO:0000313" key="1">
    <source>
        <dbReference type="EMBL" id="GGJ13710.1"/>
    </source>
</evidence>
<proteinExistence type="predicted"/>
<reference evidence="1" key="2">
    <citation type="submission" date="2020-09" db="EMBL/GenBank/DDBJ databases">
        <authorList>
            <person name="Sun Q."/>
            <person name="Ohkuma M."/>
        </authorList>
    </citation>
    <scope>NUCLEOTIDE SEQUENCE</scope>
    <source>
        <strain evidence="1">JCM 18487</strain>
    </source>
</reference>
<name>A0A917NNE0_9BACL</name>
<protein>
    <recommendedName>
        <fullName evidence="3">ComK protein</fullName>
    </recommendedName>
</protein>
<accession>A0A917NNE0</accession>
<evidence type="ECO:0000313" key="2">
    <source>
        <dbReference type="Proteomes" id="UP000637695"/>
    </source>
</evidence>
<dbReference type="EMBL" id="BMOY01000058">
    <property type="protein sequence ID" value="GGJ13710.1"/>
    <property type="molecule type" value="Genomic_DNA"/>
</dbReference>
<organism evidence="1 2">
    <name type="scientific">Alicyclobacillus cellulosilyticus</name>
    <dbReference type="NCBI Taxonomy" id="1003997"/>
    <lineage>
        <taxon>Bacteria</taxon>
        <taxon>Bacillati</taxon>
        <taxon>Bacillota</taxon>
        <taxon>Bacilli</taxon>
        <taxon>Bacillales</taxon>
        <taxon>Alicyclobacillaceae</taxon>
        <taxon>Alicyclobacillus</taxon>
    </lineage>
</organism>